<dbReference type="EMBL" id="CP026309">
    <property type="protein sequence ID" value="AUV82882.1"/>
    <property type="molecule type" value="Genomic_DNA"/>
</dbReference>
<evidence type="ECO:0000256" key="1">
    <source>
        <dbReference type="SAM" id="MobiDB-lite"/>
    </source>
</evidence>
<dbReference type="AlphaFoldDB" id="A0A2I8VLS2"/>
<evidence type="ECO:0000313" key="3">
    <source>
        <dbReference type="Proteomes" id="UP000236584"/>
    </source>
</evidence>
<organism evidence="2 3">
    <name type="scientific">Salinigranum rubrum</name>
    <dbReference type="NCBI Taxonomy" id="755307"/>
    <lineage>
        <taxon>Archaea</taxon>
        <taxon>Methanobacteriati</taxon>
        <taxon>Methanobacteriota</taxon>
        <taxon>Stenosarchaea group</taxon>
        <taxon>Halobacteria</taxon>
        <taxon>Halobacteriales</taxon>
        <taxon>Haloferacaceae</taxon>
        <taxon>Salinigranum</taxon>
    </lineage>
</organism>
<feature type="compositionally biased region" description="Pro residues" evidence="1">
    <location>
        <begin position="28"/>
        <end position="73"/>
    </location>
</feature>
<feature type="region of interest" description="Disordered" evidence="1">
    <location>
        <begin position="1"/>
        <end position="111"/>
    </location>
</feature>
<dbReference type="Proteomes" id="UP000236584">
    <property type="component" value="Chromosome"/>
</dbReference>
<dbReference type="PRINTS" id="PR01217">
    <property type="entry name" value="PRICHEXTENSN"/>
</dbReference>
<proteinExistence type="predicted"/>
<feature type="compositionally biased region" description="Basic and acidic residues" evidence="1">
    <location>
        <begin position="102"/>
        <end position="111"/>
    </location>
</feature>
<accession>A0A2I8VLS2</accession>
<protein>
    <submittedName>
        <fullName evidence="2">Uncharacterized protein</fullName>
    </submittedName>
</protein>
<evidence type="ECO:0000313" key="2">
    <source>
        <dbReference type="EMBL" id="AUV82882.1"/>
    </source>
</evidence>
<dbReference type="KEGG" id="srub:C2R22_15575"/>
<sequence>MVSSKSTVGGPWSDQYWNVSVGTRSPRFPLPPPPPPLPPPSPPPSLPPPPPPPSLPPPPPPPPSPPPPLPHPASPAADATPMACNRRRRLTNVSGPFVPLDGMKESSHKIA</sequence>
<keyword evidence="3" id="KW-1185">Reference proteome</keyword>
<reference evidence="2 3" key="1">
    <citation type="submission" date="2018-01" db="EMBL/GenBank/DDBJ databases">
        <title>Complete genome sequence of Salinigranum rubrum GX10T, an extremely halophilic archaeon isolated from a marine solar saltern.</title>
        <authorList>
            <person name="Han S."/>
        </authorList>
    </citation>
    <scope>NUCLEOTIDE SEQUENCE [LARGE SCALE GENOMIC DNA]</scope>
    <source>
        <strain evidence="2 3">GX10</strain>
    </source>
</reference>
<name>A0A2I8VLS2_9EURY</name>
<gene>
    <name evidence="2" type="ORF">C2R22_15575</name>
</gene>